<keyword evidence="2" id="KW-0813">Transport</keyword>
<dbReference type="InterPro" id="IPR048279">
    <property type="entry name" value="MdtK-like"/>
</dbReference>
<evidence type="ECO:0000313" key="9">
    <source>
        <dbReference type="Proteomes" id="UP001344632"/>
    </source>
</evidence>
<name>A0ABU6GI69_9BACL</name>
<keyword evidence="6 7" id="KW-0472">Membrane</keyword>
<gene>
    <name evidence="8" type="ORF">P4H66_03310</name>
</gene>
<dbReference type="InterPro" id="IPR002528">
    <property type="entry name" value="MATE_fam"/>
</dbReference>
<feature type="transmembrane region" description="Helical" evidence="7">
    <location>
        <begin position="257"/>
        <end position="276"/>
    </location>
</feature>
<sequence length="454" mass="49817">MDKQQQDKSLTLLGLTWPIFLEQFLQTIILNIDTLMLSKYADSAVAAVGVANQIITAAYFLFGFVNVGLSVLISQLLGAGKDREAAQIASLSIGLNMIMGVVVSIILVVFAKPLLHMLKLPPELMADGVTFLTMIGMFSFTAAFISTADTILRMHGFVKQMLTLTFTVIILNIFMNYFFLYGPFGIPVLGVKGVAMATDISRLIGVVIAVYMLIRIMRYPLSIRNMIRTRWKAAWDLLRIGIPSAGENISYNVSQIFITYLVTILGTSALTTKIYTQNITTFVFLFSISIGQATSILTGRLIGAGRQDEAYHACFRNLWIGLLITSGVGCIIVIFSKPLLGLFTSDPAVIHLGQTLMLLSLVLEAARACNVIVIGALNAAGDVKFPVYAGVISMWGISIPLAYLLGIICHLGIPGIWLAFIADEWLRGIAMVLRWRSQKWRRIRYVIVSGDASI</sequence>
<dbReference type="Pfam" id="PF01554">
    <property type="entry name" value="MatE"/>
    <property type="match status" value="2"/>
</dbReference>
<feature type="transmembrane region" description="Helical" evidence="7">
    <location>
        <begin position="12"/>
        <end position="32"/>
    </location>
</feature>
<comment type="caution">
    <text evidence="8">The sequence shown here is derived from an EMBL/GenBank/DDBJ whole genome shotgun (WGS) entry which is preliminary data.</text>
</comment>
<feature type="transmembrane region" description="Helical" evidence="7">
    <location>
        <begin position="44"/>
        <end position="73"/>
    </location>
</feature>
<evidence type="ECO:0000256" key="5">
    <source>
        <dbReference type="ARBA" id="ARBA00022989"/>
    </source>
</evidence>
<evidence type="ECO:0000256" key="3">
    <source>
        <dbReference type="ARBA" id="ARBA00022475"/>
    </source>
</evidence>
<feature type="transmembrane region" description="Helical" evidence="7">
    <location>
        <begin position="161"/>
        <end position="180"/>
    </location>
</feature>
<feature type="transmembrane region" description="Helical" evidence="7">
    <location>
        <begin position="356"/>
        <end position="380"/>
    </location>
</feature>
<reference evidence="8 9" key="1">
    <citation type="submission" date="2023-03" db="EMBL/GenBank/DDBJ databases">
        <title>Bacillus Genome Sequencing.</title>
        <authorList>
            <person name="Dunlap C."/>
        </authorList>
    </citation>
    <scope>NUCLEOTIDE SEQUENCE [LARGE SCALE GENOMIC DNA]</scope>
    <source>
        <strain evidence="8 9">BD-525</strain>
    </source>
</reference>
<feature type="transmembrane region" description="Helical" evidence="7">
    <location>
        <begin position="85"/>
        <end position="111"/>
    </location>
</feature>
<dbReference type="InterPro" id="IPR047135">
    <property type="entry name" value="YsiQ"/>
</dbReference>
<keyword evidence="9" id="KW-1185">Reference proteome</keyword>
<protein>
    <submittedName>
        <fullName evidence="8">MATE family efflux transporter</fullName>
    </submittedName>
</protein>
<feature type="transmembrane region" description="Helical" evidence="7">
    <location>
        <begin position="131"/>
        <end position="152"/>
    </location>
</feature>
<feature type="transmembrane region" description="Helical" evidence="7">
    <location>
        <begin position="200"/>
        <end position="221"/>
    </location>
</feature>
<evidence type="ECO:0000313" key="8">
    <source>
        <dbReference type="EMBL" id="MEC0238898.1"/>
    </source>
</evidence>
<evidence type="ECO:0000256" key="1">
    <source>
        <dbReference type="ARBA" id="ARBA00004651"/>
    </source>
</evidence>
<evidence type="ECO:0000256" key="6">
    <source>
        <dbReference type="ARBA" id="ARBA00023136"/>
    </source>
</evidence>
<proteinExistence type="predicted"/>
<dbReference type="CDD" id="cd13134">
    <property type="entry name" value="MATE_like_8"/>
    <property type="match status" value="1"/>
</dbReference>
<comment type="subcellular location">
    <subcellularLocation>
        <location evidence="1">Cell membrane</location>
        <topology evidence="1">Multi-pass membrane protein</topology>
    </subcellularLocation>
</comment>
<dbReference type="Proteomes" id="UP001344632">
    <property type="component" value="Unassembled WGS sequence"/>
</dbReference>
<feature type="transmembrane region" description="Helical" evidence="7">
    <location>
        <begin position="414"/>
        <end position="435"/>
    </location>
</feature>
<organism evidence="8 9">
    <name type="scientific">Paenibacillus dokdonensis</name>
    <dbReference type="NCBI Taxonomy" id="2567944"/>
    <lineage>
        <taxon>Bacteria</taxon>
        <taxon>Bacillati</taxon>
        <taxon>Bacillota</taxon>
        <taxon>Bacilli</taxon>
        <taxon>Bacillales</taxon>
        <taxon>Paenibacillaceae</taxon>
        <taxon>Paenibacillus</taxon>
    </lineage>
</organism>
<feature type="transmembrane region" description="Helical" evidence="7">
    <location>
        <begin position="314"/>
        <end position="336"/>
    </location>
</feature>
<accession>A0ABU6GI69</accession>
<evidence type="ECO:0000256" key="2">
    <source>
        <dbReference type="ARBA" id="ARBA00022448"/>
    </source>
</evidence>
<dbReference type="PANTHER" id="PTHR42925:SF1">
    <property type="entry name" value="VIRULENCE FACTOR MVIN"/>
    <property type="match status" value="1"/>
</dbReference>
<dbReference type="NCBIfam" id="TIGR00797">
    <property type="entry name" value="matE"/>
    <property type="match status" value="1"/>
</dbReference>
<feature type="transmembrane region" description="Helical" evidence="7">
    <location>
        <begin position="282"/>
        <end position="302"/>
    </location>
</feature>
<dbReference type="EMBL" id="JARLKZ010000002">
    <property type="protein sequence ID" value="MEC0238898.1"/>
    <property type="molecule type" value="Genomic_DNA"/>
</dbReference>
<feature type="transmembrane region" description="Helical" evidence="7">
    <location>
        <begin position="387"/>
        <end position="408"/>
    </location>
</feature>
<dbReference type="PANTHER" id="PTHR42925">
    <property type="entry name" value="MULTIDRUG AND TOXIN EFFLUX PROTEIN MATE FAMILY"/>
    <property type="match status" value="1"/>
</dbReference>
<dbReference type="PIRSF" id="PIRSF006603">
    <property type="entry name" value="DinF"/>
    <property type="match status" value="1"/>
</dbReference>
<dbReference type="RefSeq" id="WP_326085716.1">
    <property type="nucleotide sequence ID" value="NZ_JARLKZ010000002.1"/>
</dbReference>
<keyword evidence="4 7" id="KW-0812">Transmembrane</keyword>
<evidence type="ECO:0000256" key="7">
    <source>
        <dbReference type="SAM" id="Phobius"/>
    </source>
</evidence>
<keyword evidence="5 7" id="KW-1133">Transmembrane helix</keyword>
<keyword evidence="3" id="KW-1003">Cell membrane</keyword>
<evidence type="ECO:0000256" key="4">
    <source>
        <dbReference type="ARBA" id="ARBA00022692"/>
    </source>
</evidence>